<sequence>MLVVSILLMTVGCSNAPPTPTISDANPQTVTENIEVENIITEDILHEFITTEVYLQEFVIAEDKITELLLEEDMIDEVTMCKTIYVPQEHLEDFSENSQTAQIFGDGVDIKSVLTKVAIGTGVIVTLAVVKKVGVPKPIASLVVAAADESLQFAKSGAVVGTVFGAFTGAGNEIDETGRIAAVTGFALATVGMIVSIVSLVGAIPSGGTSSVGVAEGVHLAWAGVKVLLATAGMVYTTKDTIKAFTSTDAADIDWNNIDWEKVGVSAAQKAVENGADGYMWGAIYGAIDGTIEEYYHKYSTPYTKYNDRLKQVPKDGKKGKWTGKRGESDFVLNEPIELPDGTKITKVTYQNAVPDFSPYAKAEVKIPRMTDKRLGTGGNYEQADQALAEYWTKIKYNFDAVNNVTTYEFTANASKTSVDQECVIQFVPNAVGEVPMTLVFDDNVDPSYDKQSTLIFVEKKEEKTEEE</sequence>
<dbReference type="AlphaFoldDB" id="E6UFM1"/>
<dbReference type="KEGG" id="ral:Rumal_1411"/>
<dbReference type="Proteomes" id="UP000006919">
    <property type="component" value="Chromosome"/>
</dbReference>
<dbReference type="EMBL" id="CP002403">
    <property type="protein sequence ID" value="ADU21925.1"/>
    <property type="molecule type" value="Genomic_DNA"/>
</dbReference>
<evidence type="ECO:0000313" key="1">
    <source>
        <dbReference type="EMBL" id="ADU21925.1"/>
    </source>
</evidence>
<proteinExistence type="predicted"/>
<evidence type="ECO:0000313" key="2">
    <source>
        <dbReference type="Proteomes" id="UP000006919"/>
    </source>
</evidence>
<organism evidence="1 2">
    <name type="scientific">Ruminococcus albus (strain ATCC 27210 / DSM 20455 / JCM 14654 / NCDO 2250 / 7)</name>
    <dbReference type="NCBI Taxonomy" id="697329"/>
    <lineage>
        <taxon>Bacteria</taxon>
        <taxon>Bacillati</taxon>
        <taxon>Bacillota</taxon>
        <taxon>Clostridia</taxon>
        <taxon>Eubacteriales</taxon>
        <taxon>Oscillospiraceae</taxon>
        <taxon>Ruminococcus</taxon>
    </lineage>
</organism>
<name>E6UFM1_RUMA7</name>
<protein>
    <submittedName>
        <fullName evidence="1">Uncharacterized protein</fullName>
    </submittedName>
</protein>
<reference evidence="1 2" key="1">
    <citation type="journal article" date="2011" name="J. Bacteriol.">
        <title>Complete genome of the cellulolytic ruminal bacterium Ruminococcus albus 7.</title>
        <authorList>
            <person name="Suen G."/>
            <person name="Stevenson D.M."/>
            <person name="Bruce D.C."/>
            <person name="Chertkov O."/>
            <person name="Copeland A."/>
            <person name="Cheng J.F."/>
            <person name="Detter C."/>
            <person name="Detter J.C."/>
            <person name="Goodwin L.A."/>
            <person name="Han C.S."/>
            <person name="Hauser L.J."/>
            <person name="Ivanova N.N."/>
            <person name="Kyrpides N.C."/>
            <person name="Land M.L."/>
            <person name="Lapidus A."/>
            <person name="Lucas S."/>
            <person name="Ovchinnikova G."/>
            <person name="Pitluck S."/>
            <person name="Tapia R."/>
            <person name="Woyke T."/>
            <person name="Boyum J."/>
            <person name="Mead D."/>
            <person name="Weimer P.J."/>
        </authorList>
    </citation>
    <scope>NUCLEOTIDE SEQUENCE [LARGE SCALE GENOMIC DNA]</scope>
    <source>
        <strain evidence="2">ATCC 27210 / DSM 20455 / JCM 14654 / NCDO 2250 / 7</strain>
    </source>
</reference>
<dbReference type="eggNOG" id="COG5585">
    <property type="taxonomic scope" value="Bacteria"/>
</dbReference>
<accession>E6UFM1</accession>
<dbReference type="STRING" id="697329.Rumal_1411"/>
<gene>
    <name evidence="1" type="ordered locus">Rumal_1411</name>
</gene>
<dbReference type="HOGENOM" id="CLU_583795_0_0_9"/>